<name>A0A2J6RI92_HYAVF</name>
<accession>A0A2J6RI92</accession>
<gene>
    <name evidence="1" type="ORF">L207DRAFT_585140</name>
</gene>
<organism evidence="1 2">
    <name type="scientific">Hyaloscypha variabilis (strain UAMH 11265 / GT02V1 / F)</name>
    <name type="common">Meliniomyces variabilis</name>
    <dbReference type="NCBI Taxonomy" id="1149755"/>
    <lineage>
        <taxon>Eukaryota</taxon>
        <taxon>Fungi</taxon>
        <taxon>Dikarya</taxon>
        <taxon>Ascomycota</taxon>
        <taxon>Pezizomycotina</taxon>
        <taxon>Leotiomycetes</taxon>
        <taxon>Helotiales</taxon>
        <taxon>Hyaloscyphaceae</taxon>
        <taxon>Hyaloscypha</taxon>
        <taxon>Hyaloscypha variabilis</taxon>
    </lineage>
</organism>
<evidence type="ECO:0000313" key="2">
    <source>
        <dbReference type="Proteomes" id="UP000235786"/>
    </source>
</evidence>
<evidence type="ECO:0000313" key="1">
    <source>
        <dbReference type="EMBL" id="PMD38235.1"/>
    </source>
</evidence>
<protein>
    <submittedName>
        <fullName evidence="1">Uncharacterized protein</fullName>
    </submittedName>
</protein>
<reference evidence="1 2" key="1">
    <citation type="submission" date="2016-04" db="EMBL/GenBank/DDBJ databases">
        <title>A degradative enzymes factory behind the ericoid mycorrhizal symbiosis.</title>
        <authorList>
            <consortium name="DOE Joint Genome Institute"/>
            <person name="Martino E."/>
            <person name="Morin E."/>
            <person name="Grelet G."/>
            <person name="Kuo A."/>
            <person name="Kohler A."/>
            <person name="Daghino S."/>
            <person name="Barry K."/>
            <person name="Choi C."/>
            <person name="Cichocki N."/>
            <person name="Clum A."/>
            <person name="Copeland A."/>
            <person name="Hainaut M."/>
            <person name="Haridas S."/>
            <person name="Labutti K."/>
            <person name="Lindquist E."/>
            <person name="Lipzen A."/>
            <person name="Khouja H.-R."/>
            <person name="Murat C."/>
            <person name="Ohm R."/>
            <person name="Olson A."/>
            <person name="Spatafora J."/>
            <person name="Veneault-Fourrey C."/>
            <person name="Henrissat B."/>
            <person name="Grigoriev I."/>
            <person name="Martin F."/>
            <person name="Perotto S."/>
        </authorList>
    </citation>
    <scope>NUCLEOTIDE SEQUENCE [LARGE SCALE GENOMIC DNA]</scope>
    <source>
        <strain evidence="1 2">F</strain>
    </source>
</reference>
<keyword evidence="2" id="KW-1185">Reference proteome</keyword>
<dbReference type="Proteomes" id="UP000235786">
    <property type="component" value="Unassembled WGS sequence"/>
</dbReference>
<dbReference type="EMBL" id="KZ613948">
    <property type="protein sequence ID" value="PMD38235.1"/>
    <property type="molecule type" value="Genomic_DNA"/>
</dbReference>
<sequence>MNVPQGDPYHAYETCSAAAGAIINRLNQLHPGHPLIQDWFYRRSYHLKHQLDKQLGGPNPEDYNLLRVYCNAFSKIIFAGVFNEQNLMLRVILEKGIHEEEWQRFCKDRAIFAHCQFVTPSIGSKYAIIDIFQEPSFRDITARLPRYLGVLLHMMTQAYLSMFAMQPCKLFHHGMELLANGLPEDQIPFDYLFPVDKVEINKVEIANFLKAHRALKAPANNEKVANNRGVVSSELVVGNEGAVKAPESNGKS</sequence>
<dbReference type="AlphaFoldDB" id="A0A2J6RI92"/>
<proteinExistence type="predicted"/>